<dbReference type="AlphaFoldDB" id="A0A2D0KWG6"/>
<evidence type="ECO:0000313" key="4">
    <source>
        <dbReference type="Proteomes" id="UP000222366"/>
    </source>
</evidence>
<dbReference type="PANTHER" id="PTHR43709:SF2">
    <property type="entry name" value="DUF453 DOMAIN PROTEIN (AFU_ORTHOLOGUE AFUA_6G00360)"/>
    <property type="match status" value="1"/>
</dbReference>
<protein>
    <submittedName>
        <fullName evidence="3">4-oxalomesaconate tautomerase</fullName>
        <ecNumber evidence="3">5.3.2.8</ecNumber>
    </submittedName>
</protein>
<dbReference type="Proteomes" id="UP000222366">
    <property type="component" value="Unassembled WGS sequence"/>
</dbReference>
<sequence length="402" mass="44392">MIFRPWFQFIDSDSFMKKSSFPIKIPLYYVRGGTSTGVVVLQKYLPEKRELKEEILRHIMGVPLLGTVKDNTQSHGLGRRVITSNKAFIIDIDDKSKKVISTFAQLEKDSNTVSWEVNCGNMTSSIPLVIRGLPEEKLLMPDGRLNIYNTNTRKNILCSMANVSPEYQLTSIPGVIGDFPEVHVLFESPACSKTSSIFPTGNLIDIFNDIPLTCIDVVVPMIIINAKDLGITGYESVKEIENNTLLQEKILAIRSGMGKKMGIIKHDGKLMNEDDLKKSITQPKIAIIAPPVNGGDISIRYLTPKNVHSSVAVSGGCCLTAASCFSGTIASDIHYSRNGSDDNATVRIEHLSGISEFSIILDGENIAYAGAQRNAQILMEGEFFIYNPSNELERVMRSMCYG</sequence>
<dbReference type="SUPFAM" id="SSF54506">
    <property type="entry name" value="Diaminopimelate epimerase-like"/>
    <property type="match status" value="2"/>
</dbReference>
<keyword evidence="2 3" id="KW-0413">Isomerase</keyword>
<accession>A0A2D0KWG6</accession>
<comment type="caution">
    <text evidence="3">The sequence shown here is derived from an EMBL/GenBank/DDBJ whole genome shotgun (WGS) entry which is preliminary data.</text>
</comment>
<dbReference type="Pfam" id="PF04303">
    <property type="entry name" value="PrpF"/>
    <property type="match status" value="1"/>
</dbReference>
<name>A0A2D0KWG6_9GAMM</name>
<dbReference type="EMBL" id="NJAJ01000001">
    <property type="protein sequence ID" value="PHM67761.1"/>
    <property type="molecule type" value="Genomic_DNA"/>
</dbReference>
<evidence type="ECO:0000256" key="2">
    <source>
        <dbReference type="ARBA" id="ARBA00023235"/>
    </source>
</evidence>
<dbReference type="InterPro" id="IPR007400">
    <property type="entry name" value="PrpF-like"/>
</dbReference>
<gene>
    <name evidence="3" type="primary">galD</name>
    <name evidence="3" type="ORF">Xsto_00050</name>
</gene>
<comment type="similarity">
    <text evidence="1">Belongs to the PrpF family.</text>
</comment>
<organism evidence="3 4">
    <name type="scientific">Xenorhabdus stockiae</name>
    <dbReference type="NCBI Taxonomy" id="351614"/>
    <lineage>
        <taxon>Bacteria</taxon>
        <taxon>Pseudomonadati</taxon>
        <taxon>Pseudomonadota</taxon>
        <taxon>Gammaproteobacteria</taxon>
        <taxon>Enterobacterales</taxon>
        <taxon>Morganellaceae</taxon>
        <taxon>Xenorhabdus</taxon>
    </lineage>
</organism>
<reference evidence="3 4" key="1">
    <citation type="journal article" date="2017" name="Nat. Microbiol.">
        <title>Natural product diversity associated with the nematode symbionts Photorhabdus and Xenorhabdus.</title>
        <authorList>
            <person name="Tobias N.J."/>
            <person name="Wolff H."/>
            <person name="Djahanschiri B."/>
            <person name="Grundmann F."/>
            <person name="Kronenwerth M."/>
            <person name="Shi Y.M."/>
            <person name="Simonyi S."/>
            <person name="Grun P."/>
            <person name="Shapiro-Ilan D."/>
            <person name="Pidot S.J."/>
            <person name="Stinear T.P."/>
            <person name="Ebersberger I."/>
            <person name="Bode H.B."/>
        </authorList>
    </citation>
    <scope>NUCLEOTIDE SEQUENCE [LARGE SCALE GENOMIC DNA]</scope>
    <source>
        <strain evidence="3 4">DSM 17904</strain>
    </source>
</reference>
<proteinExistence type="inferred from homology"/>
<evidence type="ECO:0000256" key="1">
    <source>
        <dbReference type="ARBA" id="ARBA00007673"/>
    </source>
</evidence>
<dbReference type="EC" id="5.3.2.8" evidence="3"/>
<dbReference type="PANTHER" id="PTHR43709">
    <property type="entry name" value="ACONITATE ISOMERASE-RELATED"/>
    <property type="match status" value="1"/>
</dbReference>
<evidence type="ECO:0000313" key="3">
    <source>
        <dbReference type="EMBL" id="PHM67761.1"/>
    </source>
</evidence>
<dbReference type="Gene3D" id="3.10.310.10">
    <property type="entry name" value="Diaminopimelate Epimerase, Chain A, domain 1"/>
    <property type="match status" value="2"/>
</dbReference>
<keyword evidence="4" id="KW-1185">Reference proteome</keyword>
<dbReference type="GO" id="GO:0016853">
    <property type="term" value="F:isomerase activity"/>
    <property type="evidence" value="ECO:0007669"/>
    <property type="project" value="UniProtKB-KW"/>
</dbReference>